<keyword evidence="3" id="KW-1185">Reference proteome</keyword>
<dbReference type="InParanoid" id="A0A067NB79"/>
<feature type="compositionally biased region" description="Basic and acidic residues" evidence="1">
    <location>
        <begin position="139"/>
        <end position="151"/>
    </location>
</feature>
<protein>
    <submittedName>
        <fullName evidence="2">Uncharacterized protein</fullName>
    </submittedName>
</protein>
<proteinExistence type="predicted"/>
<accession>A0A067NB79</accession>
<dbReference type="EMBL" id="KL198017">
    <property type="protein sequence ID" value="KDQ21041.1"/>
    <property type="molecule type" value="Genomic_DNA"/>
</dbReference>
<feature type="compositionally biased region" description="Basic and acidic residues" evidence="1">
    <location>
        <begin position="263"/>
        <end position="273"/>
    </location>
</feature>
<organism evidence="2 3">
    <name type="scientific">Botryobasidium botryosum (strain FD-172 SS1)</name>
    <dbReference type="NCBI Taxonomy" id="930990"/>
    <lineage>
        <taxon>Eukaryota</taxon>
        <taxon>Fungi</taxon>
        <taxon>Dikarya</taxon>
        <taxon>Basidiomycota</taxon>
        <taxon>Agaricomycotina</taxon>
        <taxon>Agaricomycetes</taxon>
        <taxon>Cantharellales</taxon>
        <taxon>Botryobasidiaceae</taxon>
        <taxon>Botryobasidium</taxon>
    </lineage>
</organism>
<feature type="compositionally biased region" description="Basic and acidic residues" evidence="1">
    <location>
        <begin position="92"/>
        <end position="105"/>
    </location>
</feature>
<evidence type="ECO:0000313" key="3">
    <source>
        <dbReference type="Proteomes" id="UP000027195"/>
    </source>
</evidence>
<gene>
    <name evidence="2" type="ORF">BOTBODRAFT_169705</name>
</gene>
<dbReference type="AlphaFoldDB" id="A0A067NB79"/>
<dbReference type="Proteomes" id="UP000027195">
    <property type="component" value="Unassembled WGS sequence"/>
</dbReference>
<feature type="compositionally biased region" description="Polar residues" evidence="1">
    <location>
        <begin position="183"/>
        <end position="213"/>
    </location>
</feature>
<feature type="region of interest" description="Disordered" evidence="1">
    <location>
        <begin position="1"/>
        <end position="279"/>
    </location>
</feature>
<feature type="compositionally biased region" description="Low complexity" evidence="1">
    <location>
        <begin position="127"/>
        <end position="138"/>
    </location>
</feature>
<feature type="compositionally biased region" description="Polar residues" evidence="1">
    <location>
        <begin position="78"/>
        <end position="90"/>
    </location>
</feature>
<sequence>MADHGREAHRRSTPSNTGEDDDFPLLVSTIEESPSGSYYNDVSRRPPDPDIIRSSDPMGQVVDDYHQDQWRTRDELDQSYTDHNQNSNYQYRRGDHSGRHSRDTDYWPPRASSSQYTPRARTGEWFSYSNSSYSNSSHSENRIAQHREGYSDRGGAVNYDRWDTEGHRGRNRDNDDRRGGEKTWTSDQGWTRPATSTSRQAWGSTRENPNSAPTEDRSWKPAPSWQSTDRQNDSGKGHFNKNGGQWNQKRKKNNRNRQQNKQTGRDWREREPHAVGSHANKAPTVILTVSLSLSVEVTAEVGNASFPVSLEITQAAPTYLDKSC</sequence>
<name>A0A067NB79_BOTB1</name>
<feature type="compositionally biased region" description="Basic and acidic residues" evidence="1">
    <location>
        <begin position="160"/>
        <end position="181"/>
    </location>
</feature>
<reference evidence="3" key="1">
    <citation type="journal article" date="2014" name="Proc. Natl. Acad. Sci. U.S.A.">
        <title>Extensive sampling of basidiomycete genomes demonstrates inadequacy of the white-rot/brown-rot paradigm for wood decay fungi.</title>
        <authorList>
            <person name="Riley R."/>
            <person name="Salamov A.A."/>
            <person name="Brown D.W."/>
            <person name="Nagy L.G."/>
            <person name="Floudas D."/>
            <person name="Held B.W."/>
            <person name="Levasseur A."/>
            <person name="Lombard V."/>
            <person name="Morin E."/>
            <person name="Otillar R."/>
            <person name="Lindquist E.A."/>
            <person name="Sun H."/>
            <person name="LaButti K.M."/>
            <person name="Schmutz J."/>
            <person name="Jabbour D."/>
            <person name="Luo H."/>
            <person name="Baker S.E."/>
            <person name="Pisabarro A.G."/>
            <person name="Walton J.D."/>
            <person name="Blanchette R.A."/>
            <person name="Henrissat B."/>
            <person name="Martin F."/>
            <person name="Cullen D."/>
            <person name="Hibbett D.S."/>
            <person name="Grigoriev I.V."/>
        </authorList>
    </citation>
    <scope>NUCLEOTIDE SEQUENCE [LARGE SCALE GENOMIC DNA]</scope>
    <source>
        <strain evidence="3">FD-172 SS1</strain>
    </source>
</reference>
<feature type="compositionally biased region" description="Basic and acidic residues" evidence="1">
    <location>
        <begin position="63"/>
        <end position="76"/>
    </location>
</feature>
<feature type="compositionally biased region" description="Polar residues" evidence="1">
    <location>
        <begin position="30"/>
        <end position="40"/>
    </location>
</feature>
<dbReference type="HOGENOM" id="CLU_857872_0_0_1"/>
<evidence type="ECO:0000313" key="2">
    <source>
        <dbReference type="EMBL" id="KDQ21041.1"/>
    </source>
</evidence>
<evidence type="ECO:0000256" key="1">
    <source>
        <dbReference type="SAM" id="MobiDB-lite"/>
    </source>
</evidence>
<feature type="compositionally biased region" description="Basic and acidic residues" evidence="1">
    <location>
        <begin position="42"/>
        <end position="53"/>
    </location>
</feature>